<evidence type="ECO:0000313" key="1">
    <source>
        <dbReference type="EMBL" id="KAJ6639909.1"/>
    </source>
</evidence>
<organism evidence="1 2">
    <name type="scientific">Pseudolycoriella hygida</name>
    <dbReference type="NCBI Taxonomy" id="35572"/>
    <lineage>
        <taxon>Eukaryota</taxon>
        <taxon>Metazoa</taxon>
        <taxon>Ecdysozoa</taxon>
        <taxon>Arthropoda</taxon>
        <taxon>Hexapoda</taxon>
        <taxon>Insecta</taxon>
        <taxon>Pterygota</taxon>
        <taxon>Neoptera</taxon>
        <taxon>Endopterygota</taxon>
        <taxon>Diptera</taxon>
        <taxon>Nematocera</taxon>
        <taxon>Sciaroidea</taxon>
        <taxon>Sciaridae</taxon>
        <taxon>Pseudolycoriella</taxon>
    </lineage>
</organism>
<feature type="non-terminal residue" evidence="1">
    <location>
        <position position="63"/>
    </location>
</feature>
<proteinExistence type="predicted"/>
<keyword evidence="2" id="KW-1185">Reference proteome</keyword>
<sequence length="63" mass="7163">RWICTKEVERLARQRPDINRFLTEASDLDHLATKVILVLGIYGATRADELTKLVLKDIEVQGA</sequence>
<name>A0A9Q0MZ84_9DIPT</name>
<comment type="caution">
    <text evidence="1">The sequence shown here is derived from an EMBL/GenBank/DDBJ whole genome shotgun (WGS) entry which is preliminary data.</text>
</comment>
<evidence type="ECO:0000313" key="2">
    <source>
        <dbReference type="Proteomes" id="UP001151699"/>
    </source>
</evidence>
<accession>A0A9Q0MZ84</accession>
<dbReference type="AlphaFoldDB" id="A0A9Q0MZ84"/>
<dbReference type="Proteomes" id="UP001151699">
    <property type="component" value="Chromosome X"/>
</dbReference>
<dbReference type="EMBL" id="WJQU01000003">
    <property type="protein sequence ID" value="KAJ6639909.1"/>
    <property type="molecule type" value="Genomic_DNA"/>
</dbReference>
<reference evidence="1" key="1">
    <citation type="submission" date="2022-07" db="EMBL/GenBank/DDBJ databases">
        <authorList>
            <person name="Trinca V."/>
            <person name="Uliana J.V.C."/>
            <person name="Torres T.T."/>
            <person name="Ward R.J."/>
            <person name="Monesi N."/>
        </authorList>
    </citation>
    <scope>NUCLEOTIDE SEQUENCE</scope>
    <source>
        <strain evidence="1">HSMRA1968</strain>
        <tissue evidence="1">Whole embryos</tissue>
    </source>
</reference>
<protein>
    <submittedName>
        <fullName evidence="1">Uncharacterized protein</fullName>
    </submittedName>
</protein>
<gene>
    <name evidence="1" type="ORF">Bhyg_12656</name>
</gene>
<feature type="non-terminal residue" evidence="1">
    <location>
        <position position="1"/>
    </location>
</feature>
<dbReference type="OrthoDB" id="7776589at2759"/>